<dbReference type="EMBL" id="BAABBN010000007">
    <property type="protein sequence ID" value="GAA3928133.1"/>
    <property type="molecule type" value="Genomic_DNA"/>
</dbReference>
<feature type="region of interest" description="Disordered" evidence="1">
    <location>
        <begin position="167"/>
        <end position="190"/>
    </location>
</feature>
<dbReference type="InterPro" id="IPR010706">
    <property type="entry name" value="Fatty_acid_cis-trans_isomerase"/>
</dbReference>
<evidence type="ECO:0000313" key="3">
    <source>
        <dbReference type="Proteomes" id="UP001501565"/>
    </source>
</evidence>
<dbReference type="PROSITE" id="PS51257">
    <property type="entry name" value="PROKAR_LIPOPROTEIN"/>
    <property type="match status" value="1"/>
</dbReference>
<dbReference type="RefSeq" id="WP_344798947.1">
    <property type="nucleotide sequence ID" value="NZ_BAABBN010000007.1"/>
</dbReference>
<evidence type="ECO:0000313" key="2">
    <source>
        <dbReference type="EMBL" id="GAA3928133.1"/>
    </source>
</evidence>
<name>A0ABP7MQG5_9GAMM</name>
<proteinExistence type="predicted"/>
<dbReference type="Pfam" id="PF06934">
    <property type="entry name" value="CTI"/>
    <property type="match status" value="1"/>
</dbReference>
<dbReference type="Proteomes" id="UP001501565">
    <property type="component" value="Unassembled WGS sequence"/>
</dbReference>
<organism evidence="2 3">
    <name type="scientific">Litoribacillus peritrichatus</name>
    <dbReference type="NCBI Taxonomy" id="718191"/>
    <lineage>
        <taxon>Bacteria</taxon>
        <taxon>Pseudomonadati</taxon>
        <taxon>Pseudomonadota</taxon>
        <taxon>Gammaproteobacteria</taxon>
        <taxon>Oceanospirillales</taxon>
        <taxon>Oceanospirillaceae</taxon>
        <taxon>Litoribacillus</taxon>
    </lineage>
</organism>
<dbReference type="GO" id="GO:0016853">
    <property type="term" value="F:isomerase activity"/>
    <property type="evidence" value="ECO:0007669"/>
    <property type="project" value="UniProtKB-KW"/>
</dbReference>
<protein>
    <submittedName>
        <fullName evidence="2">Fatty acid cis/trans isomerase</fullName>
    </submittedName>
</protein>
<gene>
    <name evidence="2" type="ORF">GCM10022277_25790</name>
</gene>
<sequence length="788" mass="90489">MRSFKLSLHWPWLLFLLAGCAGVGITQYDPLSELYGQAAPKNRMVEPESSAGQHYLSEVEPIIEQRCVVCHGCYDAPCQLKLSSPEGIDRGASKDVVYDGTRILASDPTRLGIDAENTFEWRRMGFHPILNERTQTPAVNLQASLMYQFISQKQQQPATTAERLSNDIPLGLNHPAQCPSPVESQDYLTENPKHGMPYGLPALANEEYTVLTQWLANGANMANQPKLTSPYLDKVAEWETFLNQDDLKHQLMARYVYEHIYLAHLYFTELDSNNNSKQRTYFKLVRSATPPGSPINRIKTRRPYDDPGVQRVYYRLQREDESILAKTHMPYTLDAERMNWIKSLFIEPNYTVASLPGYEPKVAANPFEAFKDIPSQSRYRFMLEESQFTIMGFIKGPVCRGQIALNVIDDHFWVLFIDPDINPENLDKLINTQRENLILPGEKQSNAGVIKNWVAFSAAQNKYLKNKLQLIKYLSEQEKLNLDLIWDGDRTNDNATLTIFRHFDSSTVLKGLVGQEPKTAWLIDYPLLERIHYLLVAEYDVFGNVGHQVNTRLYMDFLRMEGEGNFLSLLPAEERKKLWRHWYRNSQQEVKEFVFGPRVNFDVKTNIEFTTESPKTELLNMVQAKLGTLQTSPHNLTDSALDRRLAKLKQLPIGAPTLMPEMGILSIENEGKLALYTILRNSGHSNIDSLLFEDSNRLPEEDYLTINKGITGSYPAAYWHVSADKLDQFIHAVSTLQTESDYDQLMDEFGIRRTNPDFWAHSDRIHQQYLEDQPDTAGLLDYNRLENR</sequence>
<accession>A0ABP7MQG5</accession>
<keyword evidence="3" id="KW-1185">Reference proteome</keyword>
<reference evidence="3" key="1">
    <citation type="journal article" date="2019" name="Int. J. Syst. Evol. Microbiol.">
        <title>The Global Catalogue of Microorganisms (GCM) 10K type strain sequencing project: providing services to taxonomists for standard genome sequencing and annotation.</title>
        <authorList>
            <consortium name="The Broad Institute Genomics Platform"/>
            <consortium name="The Broad Institute Genome Sequencing Center for Infectious Disease"/>
            <person name="Wu L."/>
            <person name="Ma J."/>
        </authorList>
    </citation>
    <scope>NUCLEOTIDE SEQUENCE [LARGE SCALE GENOMIC DNA]</scope>
    <source>
        <strain evidence="3">JCM 17551</strain>
    </source>
</reference>
<keyword evidence="2" id="KW-0413">Isomerase</keyword>
<evidence type="ECO:0000256" key="1">
    <source>
        <dbReference type="SAM" id="MobiDB-lite"/>
    </source>
</evidence>
<comment type="caution">
    <text evidence="2">The sequence shown here is derived from an EMBL/GenBank/DDBJ whole genome shotgun (WGS) entry which is preliminary data.</text>
</comment>